<evidence type="ECO:0000313" key="3">
    <source>
        <dbReference type="Proteomes" id="UP000236291"/>
    </source>
</evidence>
<reference evidence="2 3" key="1">
    <citation type="journal article" date="2014" name="Am. J. Bot.">
        <title>Genome assembly and annotation for red clover (Trifolium pratense; Fabaceae).</title>
        <authorList>
            <person name="Istvanek J."/>
            <person name="Jaros M."/>
            <person name="Krenek A."/>
            <person name="Repkova J."/>
        </authorList>
    </citation>
    <scope>NUCLEOTIDE SEQUENCE [LARGE SCALE GENOMIC DNA]</scope>
    <source>
        <strain evidence="3">cv. Tatra</strain>
        <tissue evidence="2">Young leaves</tissue>
    </source>
</reference>
<organism evidence="2 3">
    <name type="scientific">Trifolium pratense</name>
    <name type="common">Red clover</name>
    <dbReference type="NCBI Taxonomy" id="57577"/>
    <lineage>
        <taxon>Eukaryota</taxon>
        <taxon>Viridiplantae</taxon>
        <taxon>Streptophyta</taxon>
        <taxon>Embryophyta</taxon>
        <taxon>Tracheophyta</taxon>
        <taxon>Spermatophyta</taxon>
        <taxon>Magnoliopsida</taxon>
        <taxon>eudicotyledons</taxon>
        <taxon>Gunneridae</taxon>
        <taxon>Pentapetalae</taxon>
        <taxon>rosids</taxon>
        <taxon>fabids</taxon>
        <taxon>Fabales</taxon>
        <taxon>Fabaceae</taxon>
        <taxon>Papilionoideae</taxon>
        <taxon>50 kb inversion clade</taxon>
        <taxon>NPAAA clade</taxon>
        <taxon>Hologalegina</taxon>
        <taxon>IRL clade</taxon>
        <taxon>Trifolieae</taxon>
        <taxon>Trifolium</taxon>
    </lineage>
</organism>
<dbReference type="PANTHER" id="PTHR47584:SF14">
    <property type="entry name" value="L10-INTERACTING MYB DOMAIN-CONTAINING PROTEIN-LIKE"/>
    <property type="match status" value="1"/>
</dbReference>
<feature type="non-terminal residue" evidence="2">
    <location>
        <position position="1"/>
    </location>
</feature>
<proteinExistence type="predicted"/>
<feature type="region of interest" description="Disordered" evidence="1">
    <location>
        <begin position="33"/>
        <end position="65"/>
    </location>
</feature>
<dbReference type="InterPro" id="IPR045026">
    <property type="entry name" value="LIMYB"/>
</dbReference>
<gene>
    <name evidence="2" type="ORF">L195_g041298</name>
</gene>
<dbReference type="Proteomes" id="UP000236291">
    <property type="component" value="Unassembled WGS sequence"/>
</dbReference>
<dbReference type="PANTHER" id="PTHR47584">
    <property type="match status" value="1"/>
</dbReference>
<dbReference type="AlphaFoldDB" id="A0A2K3M379"/>
<comment type="caution">
    <text evidence="2">The sequence shown here is derived from an EMBL/GenBank/DDBJ whole genome shotgun (WGS) entry which is preliminary data.</text>
</comment>
<name>A0A2K3M379_TRIPR</name>
<reference evidence="2 3" key="2">
    <citation type="journal article" date="2017" name="Front. Plant Sci.">
        <title>Gene Classification and Mining of Molecular Markers Useful in Red Clover (Trifolium pratense) Breeding.</title>
        <authorList>
            <person name="Istvanek J."/>
            <person name="Dluhosova J."/>
            <person name="Dluhos P."/>
            <person name="Patkova L."/>
            <person name="Nedelnik J."/>
            <person name="Repkova J."/>
        </authorList>
    </citation>
    <scope>NUCLEOTIDE SEQUENCE [LARGE SCALE GENOMIC DNA]</scope>
    <source>
        <strain evidence="3">cv. Tatra</strain>
        <tissue evidence="2">Young leaves</tissue>
    </source>
</reference>
<feature type="compositionally biased region" description="Polar residues" evidence="1">
    <location>
        <begin position="43"/>
        <end position="55"/>
    </location>
</feature>
<protein>
    <submittedName>
        <fullName evidence="2">Uncharacterized protein</fullName>
    </submittedName>
</protein>
<accession>A0A2K3M379</accession>
<sequence length="129" mass="15086">DPDPIEVHGDLQEFDKKRKTVVSSSDYQYQHKEAKRSKKFEASLSNSTESINGKTEASKFKADRYKAQQADSPVTDPYSIEACMELLDSMDDIPSKFYNNALVKFKDKDWRLMFIKMPFFRRKDWLSSL</sequence>
<feature type="compositionally biased region" description="Basic and acidic residues" evidence="1">
    <location>
        <begin position="56"/>
        <end position="65"/>
    </location>
</feature>
<evidence type="ECO:0000256" key="1">
    <source>
        <dbReference type="SAM" id="MobiDB-lite"/>
    </source>
</evidence>
<dbReference type="EMBL" id="ASHM01048264">
    <property type="protein sequence ID" value="PNX85231.1"/>
    <property type="molecule type" value="Genomic_DNA"/>
</dbReference>
<evidence type="ECO:0000313" key="2">
    <source>
        <dbReference type="EMBL" id="PNX85231.1"/>
    </source>
</evidence>